<evidence type="ECO:0000313" key="3">
    <source>
        <dbReference type="Proteomes" id="UP000199370"/>
    </source>
</evidence>
<protein>
    <submittedName>
        <fullName evidence="2">Uncharacterized protein</fullName>
    </submittedName>
</protein>
<reference evidence="2 3" key="1">
    <citation type="submission" date="2016-10" db="EMBL/GenBank/DDBJ databases">
        <authorList>
            <person name="de Groot N.N."/>
        </authorList>
    </citation>
    <scope>NUCLEOTIDE SEQUENCE [LARGE SCALE GENOMIC DNA]</scope>
    <source>
        <strain evidence="3">EB21,IBRC-M 10013,KCTC 4048</strain>
    </source>
</reference>
<name>A0A1G9VLL3_9EURY</name>
<keyword evidence="3" id="KW-1185">Reference proteome</keyword>
<feature type="compositionally biased region" description="Low complexity" evidence="1">
    <location>
        <begin position="36"/>
        <end position="62"/>
    </location>
</feature>
<sequence>MCRPTRRKLLTVTATLSCAAAGCLSTTGTRNGPEPTTGQQTTSHTETVSGTPAPTEPGTTAPVTDGSAGTAESCRDGYQSIEPYWVVESYGRLAGYRLAIEDRSMSVGETLVATLENVSGETNSTGNKGKFDIQYRDTDRWRTVFGREEVFAGWSDEGVTHSPGDGFRWELTFTQDGASDAVRHSPTYQVCAPLRSGEYRFVYWGVTSEKEAETDYETDYGVAARFSVRS</sequence>
<dbReference type="Proteomes" id="UP000199370">
    <property type="component" value="Unassembled WGS sequence"/>
</dbReference>
<dbReference type="PROSITE" id="PS51257">
    <property type="entry name" value="PROKAR_LIPOPROTEIN"/>
    <property type="match status" value="1"/>
</dbReference>
<evidence type="ECO:0000256" key="1">
    <source>
        <dbReference type="SAM" id="MobiDB-lite"/>
    </source>
</evidence>
<dbReference type="EMBL" id="FNIA01000006">
    <property type="protein sequence ID" value="SDM72921.1"/>
    <property type="molecule type" value="Genomic_DNA"/>
</dbReference>
<gene>
    <name evidence="2" type="ORF">SAMN05192554_106172</name>
</gene>
<organism evidence="2 3">
    <name type="scientific">Haloarchaeobius iranensis</name>
    <dbReference type="NCBI Taxonomy" id="996166"/>
    <lineage>
        <taxon>Archaea</taxon>
        <taxon>Methanobacteriati</taxon>
        <taxon>Methanobacteriota</taxon>
        <taxon>Stenosarchaea group</taxon>
        <taxon>Halobacteria</taxon>
        <taxon>Halobacteriales</taxon>
        <taxon>Halorubellaceae</taxon>
        <taxon>Haloarchaeobius</taxon>
    </lineage>
</organism>
<accession>A0A1G9VLL3</accession>
<dbReference type="AlphaFoldDB" id="A0A1G9VLL3"/>
<feature type="region of interest" description="Disordered" evidence="1">
    <location>
        <begin position="24"/>
        <end position="73"/>
    </location>
</feature>
<proteinExistence type="predicted"/>
<evidence type="ECO:0000313" key="2">
    <source>
        <dbReference type="EMBL" id="SDM72921.1"/>
    </source>
</evidence>